<protein>
    <recommendedName>
        <fullName evidence="3">Basal-body rod modification protein FlgD</fullName>
    </recommendedName>
</protein>
<proteinExistence type="inferred from homology"/>
<keyword evidence="4" id="KW-0282">Flagellum</keyword>
<dbReference type="Proteomes" id="UP000622653">
    <property type="component" value="Unassembled WGS sequence"/>
</dbReference>
<keyword evidence="2 3" id="KW-1005">Bacterial flagellum biogenesis</keyword>
<name>A0A8J7G0J0_9BACL</name>
<comment type="function">
    <text evidence="3">Required for flagellar hook formation. May act as a scaffolding protein.</text>
</comment>
<dbReference type="RefSeq" id="WP_194561416.1">
    <property type="nucleotide sequence ID" value="NZ_JADKPV010000001.1"/>
</dbReference>
<dbReference type="EMBL" id="JADKPV010000001">
    <property type="protein sequence ID" value="MBF4499945.1"/>
    <property type="molecule type" value="Genomic_DNA"/>
</dbReference>
<evidence type="ECO:0000313" key="5">
    <source>
        <dbReference type="Proteomes" id="UP000622653"/>
    </source>
</evidence>
<keyword evidence="5" id="KW-1185">Reference proteome</keyword>
<gene>
    <name evidence="4" type="primary">flgD</name>
    <name evidence="4" type="ORF">IRY55_01115</name>
</gene>
<sequence>MTNNTQSLTGQQKIDDSMYLINKKRDQRVTGPDSMGKDAFMKILIAQLQNQDPTNPMKDNEFIAQMAQFSALEQTMNMAKAFEQFAQSQNDAQLIQYNQFVGKTVKWHEITSEKDEDGKPITEEGMNLIQSIKYKDGVAIFTLDNGREITAANISELHDGGSVTGGGNSLVQASMLIGRNVTYKDGEEMKTSEVISVTMKDGNVQYVLANKEKITSNDFLEIAR</sequence>
<keyword evidence="4" id="KW-0966">Cell projection</keyword>
<evidence type="ECO:0000256" key="3">
    <source>
        <dbReference type="RuleBase" id="RU362076"/>
    </source>
</evidence>
<dbReference type="AlphaFoldDB" id="A0A8J7G0J0"/>
<accession>A0A8J7G0J0</accession>
<comment type="caution">
    <text evidence="4">The sequence shown here is derived from an EMBL/GenBank/DDBJ whole genome shotgun (WGS) entry which is preliminary data.</text>
</comment>
<dbReference type="GO" id="GO:0044781">
    <property type="term" value="P:bacterial-type flagellum organization"/>
    <property type="evidence" value="ECO:0007669"/>
    <property type="project" value="UniProtKB-UniRule"/>
</dbReference>
<reference evidence="4" key="1">
    <citation type="submission" date="2020-11" db="EMBL/GenBank/DDBJ databases">
        <title>Multidrug resistant novel bacterium Savagea serpentis sp. nov., isolated from the scats of a vine snake (Ahaetulla nasuta).</title>
        <authorList>
            <person name="Venkata Ramana V."/>
            <person name="Vikas Patil S."/>
            <person name="Yogita Lugani V."/>
        </authorList>
    </citation>
    <scope>NUCLEOTIDE SEQUENCE</scope>
    <source>
        <strain evidence="4">SN6</strain>
    </source>
</reference>
<organism evidence="4 5">
    <name type="scientific">Savagea serpentis</name>
    <dbReference type="NCBI Taxonomy" id="2785297"/>
    <lineage>
        <taxon>Bacteria</taxon>
        <taxon>Bacillati</taxon>
        <taxon>Bacillota</taxon>
        <taxon>Bacilli</taxon>
        <taxon>Bacillales</taxon>
        <taxon>Caryophanaceae</taxon>
        <taxon>Savagea</taxon>
    </lineage>
</organism>
<keyword evidence="4" id="KW-0969">Cilium</keyword>
<comment type="similarity">
    <text evidence="1 3">Belongs to the FlgD family.</text>
</comment>
<evidence type="ECO:0000313" key="4">
    <source>
        <dbReference type="EMBL" id="MBF4499945.1"/>
    </source>
</evidence>
<evidence type="ECO:0000256" key="1">
    <source>
        <dbReference type="ARBA" id="ARBA00010577"/>
    </source>
</evidence>
<dbReference type="NCBIfam" id="NF007197">
    <property type="entry name" value="PRK09618.1"/>
    <property type="match status" value="1"/>
</dbReference>
<dbReference type="InterPro" id="IPR005648">
    <property type="entry name" value="FlgD"/>
</dbReference>
<evidence type="ECO:0000256" key="2">
    <source>
        <dbReference type="ARBA" id="ARBA00022795"/>
    </source>
</evidence>
<dbReference type="Pfam" id="PF03963">
    <property type="entry name" value="FlgD"/>
    <property type="match status" value="1"/>
</dbReference>